<feature type="transmembrane region" description="Helical" evidence="6">
    <location>
        <begin position="457"/>
        <end position="478"/>
    </location>
</feature>
<keyword evidence="8" id="KW-1185">Reference proteome</keyword>
<dbReference type="SUPFAM" id="SSF103473">
    <property type="entry name" value="MFS general substrate transporter"/>
    <property type="match status" value="1"/>
</dbReference>
<dbReference type="InterPro" id="IPR052983">
    <property type="entry name" value="MFS_Riboflavin_Transporter"/>
</dbReference>
<feature type="transmembrane region" description="Helical" evidence="6">
    <location>
        <begin position="181"/>
        <end position="199"/>
    </location>
</feature>
<organism evidence="7 8">
    <name type="scientific">Rhipicephalus sanguineus</name>
    <name type="common">Brown dog tick</name>
    <name type="synonym">Ixodes sanguineus</name>
    <dbReference type="NCBI Taxonomy" id="34632"/>
    <lineage>
        <taxon>Eukaryota</taxon>
        <taxon>Metazoa</taxon>
        <taxon>Ecdysozoa</taxon>
        <taxon>Arthropoda</taxon>
        <taxon>Chelicerata</taxon>
        <taxon>Arachnida</taxon>
        <taxon>Acari</taxon>
        <taxon>Parasitiformes</taxon>
        <taxon>Ixodida</taxon>
        <taxon>Ixodoidea</taxon>
        <taxon>Ixodidae</taxon>
        <taxon>Rhipicephalinae</taxon>
        <taxon>Rhipicephalus</taxon>
        <taxon>Rhipicephalus</taxon>
    </lineage>
</organism>
<dbReference type="InterPro" id="IPR036259">
    <property type="entry name" value="MFS_trans_sf"/>
</dbReference>
<dbReference type="InterPro" id="IPR011701">
    <property type="entry name" value="MFS"/>
</dbReference>
<dbReference type="EMBL" id="JABSTV010001252">
    <property type="protein sequence ID" value="KAH7947337.1"/>
    <property type="molecule type" value="Genomic_DNA"/>
</dbReference>
<name>A0A9D4PPD9_RHISA</name>
<feature type="transmembrane region" description="Helical" evidence="6">
    <location>
        <begin position="152"/>
        <end position="169"/>
    </location>
</feature>
<dbReference type="PANTHER" id="PTHR43385:SF1">
    <property type="entry name" value="RIBOFLAVIN TRANSPORTER RIBJ"/>
    <property type="match status" value="1"/>
</dbReference>
<accession>A0A9D4PPD9</accession>
<evidence type="ECO:0000256" key="5">
    <source>
        <dbReference type="ARBA" id="ARBA00023136"/>
    </source>
</evidence>
<comment type="subcellular location">
    <subcellularLocation>
        <location evidence="1">Membrane</location>
        <topology evidence="1">Multi-pass membrane protein</topology>
    </subcellularLocation>
</comment>
<comment type="caution">
    <text evidence="7">The sequence shown here is derived from an EMBL/GenBank/DDBJ whole genome shotgun (WGS) entry which is preliminary data.</text>
</comment>
<dbReference type="VEuPathDB" id="VectorBase:RSAN_028473"/>
<sequence>MPMARIRHSMNKMPRYGLDSRESWLTAALCGLLLLLCFSTIGVSGVFFYGIVETFGTTRQEASWPVTLNCGLVLLAGPIMGFLSERYSCRNVLLGCSLVSGLAVSSCFFAQGVACITFLFGIVHGTTLSGFYVSANVLVAQHFEKRRVTASSLAYTTGGFYSVVFPALAELFRNTYGTRGAFLLYGAVLMNAVPLSIMLRSSPSKSVQPGKDEVEILHPRQCRGPFCAVRECTTVTSSLGLNHSVEQIRFDGESSEAESDDVVCVTRPRAGSFEARPTGDKAPGVFEDARRAIRPFLTSAFWITTLSFSVISAAVFLFVMISVDLATDRGVSTVDATHILQVFSVTDIAMRPLTGLAVDFKFISLEAVMILGFLLQSAAFELLAWYGSFHMMVLASALMGVTCGSRIPLQAPFLAKDFGVEKIPVLMGVSSFCMGVVSLLRPPFVGYFRDTTGSYTGLLHAVAIVNAILVAVWAVRLLQTRRKRRCL</sequence>
<evidence type="ECO:0000256" key="4">
    <source>
        <dbReference type="ARBA" id="ARBA00022989"/>
    </source>
</evidence>
<feature type="transmembrane region" description="Helical" evidence="6">
    <location>
        <begin position="425"/>
        <end position="445"/>
    </location>
</feature>
<dbReference type="GO" id="GO:0022857">
    <property type="term" value="F:transmembrane transporter activity"/>
    <property type="evidence" value="ECO:0007669"/>
    <property type="project" value="InterPro"/>
</dbReference>
<reference evidence="7" key="2">
    <citation type="submission" date="2021-09" db="EMBL/GenBank/DDBJ databases">
        <authorList>
            <person name="Jia N."/>
            <person name="Wang J."/>
            <person name="Shi W."/>
            <person name="Du L."/>
            <person name="Sun Y."/>
            <person name="Zhan W."/>
            <person name="Jiang J."/>
            <person name="Wang Q."/>
            <person name="Zhang B."/>
            <person name="Ji P."/>
            <person name="Sakyi L.B."/>
            <person name="Cui X."/>
            <person name="Yuan T."/>
            <person name="Jiang B."/>
            <person name="Yang W."/>
            <person name="Lam T.T.-Y."/>
            <person name="Chang Q."/>
            <person name="Ding S."/>
            <person name="Wang X."/>
            <person name="Zhu J."/>
            <person name="Ruan X."/>
            <person name="Zhao L."/>
            <person name="Wei J."/>
            <person name="Que T."/>
            <person name="Du C."/>
            <person name="Cheng J."/>
            <person name="Dai P."/>
            <person name="Han X."/>
            <person name="Huang E."/>
            <person name="Gao Y."/>
            <person name="Liu J."/>
            <person name="Shao H."/>
            <person name="Ye R."/>
            <person name="Li L."/>
            <person name="Wei W."/>
            <person name="Wang X."/>
            <person name="Wang C."/>
            <person name="Huo Q."/>
            <person name="Li W."/>
            <person name="Guo W."/>
            <person name="Chen H."/>
            <person name="Chen S."/>
            <person name="Zhou L."/>
            <person name="Zhou L."/>
            <person name="Ni X."/>
            <person name="Tian J."/>
            <person name="Zhou Y."/>
            <person name="Sheng Y."/>
            <person name="Liu T."/>
            <person name="Pan Y."/>
            <person name="Xia L."/>
            <person name="Li J."/>
            <person name="Zhao F."/>
            <person name="Cao W."/>
        </authorList>
    </citation>
    <scope>NUCLEOTIDE SEQUENCE</scope>
    <source>
        <strain evidence="7">Rsan-2018</strain>
        <tissue evidence="7">Larvae</tissue>
    </source>
</reference>
<keyword evidence="5 6" id="KW-0472">Membrane</keyword>
<feature type="transmembrane region" description="Helical" evidence="6">
    <location>
        <begin position="300"/>
        <end position="323"/>
    </location>
</feature>
<feature type="transmembrane region" description="Helical" evidence="6">
    <location>
        <begin position="64"/>
        <end position="83"/>
    </location>
</feature>
<dbReference type="PANTHER" id="PTHR43385">
    <property type="entry name" value="RIBOFLAVIN TRANSPORTER RIBJ"/>
    <property type="match status" value="1"/>
</dbReference>
<keyword evidence="4 6" id="KW-1133">Transmembrane helix</keyword>
<feature type="transmembrane region" description="Helical" evidence="6">
    <location>
        <begin position="92"/>
        <end position="112"/>
    </location>
</feature>
<feature type="transmembrane region" description="Helical" evidence="6">
    <location>
        <begin position="118"/>
        <end position="140"/>
    </location>
</feature>
<dbReference type="GO" id="GO:0016020">
    <property type="term" value="C:membrane"/>
    <property type="evidence" value="ECO:0007669"/>
    <property type="project" value="UniProtKB-SubCell"/>
</dbReference>
<evidence type="ECO:0008006" key="9">
    <source>
        <dbReference type="Google" id="ProtNLM"/>
    </source>
</evidence>
<protein>
    <recommendedName>
        <fullName evidence="9">Monocarboxylate transporter</fullName>
    </recommendedName>
</protein>
<evidence type="ECO:0000256" key="2">
    <source>
        <dbReference type="ARBA" id="ARBA00022448"/>
    </source>
</evidence>
<keyword evidence="2" id="KW-0813">Transport</keyword>
<dbReference type="Proteomes" id="UP000821837">
    <property type="component" value="Chromosome 6"/>
</dbReference>
<proteinExistence type="predicted"/>
<dbReference type="Gene3D" id="1.20.1250.20">
    <property type="entry name" value="MFS general substrate transporter like domains"/>
    <property type="match status" value="2"/>
</dbReference>
<dbReference type="AlphaFoldDB" id="A0A9D4PPD9"/>
<dbReference type="Pfam" id="PF07690">
    <property type="entry name" value="MFS_1"/>
    <property type="match status" value="1"/>
</dbReference>
<gene>
    <name evidence="7" type="ORF">HPB52_010128</name>
</gene>
<evidence type="ECO:0000256" key="3">
    <source>
        <dbReference type="ARBA" id="ARBA00022692"/>
    </source>
</evidence>
<evidence type="ECO:0000313" key="8">
    <source>
        <dbReference type="Proteomes" id="UP000821837"/>
    </source>
</evidence>
<evidence type="ECO:0000256" key="6">
    <source>
        <dbReference type="SAM" id="Phobius"/>
    </source>
</evidence>
<reference evidence="7" key="1">
    <citation type="journal article" date="2020" name="Cell">
        <title>Large-Scale Comparative Analyses of Tick Genomes Elucidate Their Genetic Diversity and Vector Capacities.</title>
        <authorList>
            <consortium name="Tick Genome and Microbiome Consortium (TIGMIC)"/>
            <person name="Jia N."/>
            <person name="Wang J."/>
            <person name="Shi W."/>
            <person name="Du L."/>
            <person name="Sun Y."/>
            <person name="Zhan W."/>
            <person name="Jiang J.F."/>
            <person name="Wang Q."/>
            <person name="Zhang B."/>
            <person name="Ji P."/>
            <person name="Bell-Sakyi L."/>
            <person name="Cui X.M."/>
            <person name="Yuan T.T."/>
            <person name="Jiang B.G."/>
            <person name="Yang W.F."/>
            <person name="Lam T.T."/>
            <person name="Chang Q.C."/>
            <person name="Ding S.J."/>
            <person name="Wang X.J."/>
            <person name="Zhu J.G."/>
            <person name="Ruan X.D."/>
            <person name="Zhao L."/>
            <person name="Wei J.T."/>
            <person name="Ye R.Z."/>
            <person name="Que T.C."/>
            <person name="Du C.H."/>
            <person name="Zhou Y.H."/>
            <person name="Cheng J.X."/>
            <person name="Dai P.F."/>
            <person name="Guo W.B."/>
            <person name="Han X.H."/>
            <person name="Huang E.J."/>
            <person name="Li L.F."/>
            <person name="Wei W."/>
            <person name="Gao Y.C."/>
            <person name="Liu J.Z."/>
            <person name="Shao H.Z."/>
            <person name="Wang X."/>
            <person name="Wang C.C."/>
            <person name="Yang T.C."/>
            <person name="Huo Q.B."/>
            <person name="Li W."/>
            <person name="Chen H.Y."/>
            <person name="Chen S.E."/>
            <person name="Zhou L.G."/>
            <person name="Ni X.B."/>
            <person name="Tian J.H."/>
            <person name="Sheng Y."/>
            <person name="Liu T."/>
            <person name="Pan Y.S."/>
            <person name="Xia L.Y."/>
            <person name="Li J."/>
            <person name="Zhao F."/>
            <person name="Cao W.C."/>
        </authorList>
    </citation>
    <scope>NUCLEOTIDE SEQUENCE</scope>
    <source>
        <strain evidence="7">Rsan-2018</strain>
    </source>
</reference>
<evidence type="ECO:0000313" key="7">
    <source>
        <dbReference type="EMBL" id="KAH7947337.1"/>
    </source>
</evidence>
<evidence type="ECO:0000256" key="1">
    <source>
        <dbReference type="ARBA" id="ARBA00004141"/>
    </source>
</evidence>
<keyword evidence="3 6" id="KW-0812">Transmembrane</keyword>